<dbReference type="InterPro" id="IPR045683">
    <property type="entry name" value="DUF6192"/>
</dbReference>
<evidence type="ECO:0000313" key="2">
    <source>
        <dbReference type="Proteomes" id="UP001612928"/>
    </source>
</evidence>
<accession>A0ABW8A8V7</accession>
<dbReference type="Proteomes" id="UP001612928">
    <property type="component" value="Unassembled WGS sequence"/>
</dbReference>
<evidence type="ECO:0000313" key="1">
    <source>
        <dbReference type="EMBL" id="MFI7443199.1"/>
    </source>
</evidence>
<name>A0ABW8A8V7_9ACTN</name>
<sequence>MLPGPLEPMQPRGGRSAVEPLLQVAASLRRLSDDTRVPVKTLETRRWVSSRWPQQYRRPGVSYAVHKILASIEDDEQRWQQILNPPLNERTGRKEWTEDGAKRIVGQKVNHPVTVVEKVQAIHDLAVDEQVAATVATDLLRRPDVAFKAMSDGVARDAVNRAQFERSQQAYERNLPPAAARSLDQMQQRSEFLDLIAACSAFTAAIGRTIPRLSDRSFQEAEQGALRQQIAKVRATADWLETALDTGNLSLDEGLAALLRGE</sequence>
<gene>
    <name evidence="1" type="ORF">ACIBP5_24785</name>
</gene>
<proteinExistence type="predicted"/>
<keyword evidence="2" id="KW-1185">Reference proteome</keyword>
<reference evidence="1 2" key="1">
    <citation type="submission" date="2024-10" db="EMBL/GenBank/DDBJ databases">
        <title>The Natural Products Discovery Center: Release of the First 8490 Sequenced Strains for Exploring Actinobacteria Biosynthetic Diversity.</title>
        <authorList>
            <person name="Kalkreuter E."/>
            <person name="Kautsar S.A."/>
            <person name="Yang D."/>
            <person name="Bader C.D."/>
            <person name="Teijaro C.N."/>
            <person name="Fluegel L."/>
            <person name="Davis C.M."/>
            <person name="Simpson J.R."/>
            <person name="Lauterbach L."/>
            <person name="Steele A.D."/>
            <person name="Gui C."/>
            <person name="Meng S."/>
            <person name="Li G."/>
            <person name="Viehrig K."/>
            <person name="Ye F."/>
            <person name="Su P."/>
            <person name="Kiefer A.F."/>
            <person name="Nichols A."/>
            <person name="Cepeda A.J."/>
            <person name="Yan W."/>
            <person name="Fan B."/>
            <person name="Jiang Y."/>
            <person name="Adhikari A."/>
            <person name="Zheng C.-J."/>
            <person name="Schuster L."/>
            <person name="Cowan T.M."/>
            <person name="Smanski M.J."/>
            <person name="Chevrette M.G."/>
            <person name="De Carvalho L.P.S."/>
            <person name="Shen B."/>
        </authorList>
    </citation>
    <scope>NUCLEOTIDE SEQUENCE [LARGE SCALE GENOMIC DNA]</scope>
    <source>
        <strain evidence="1 2">NPDC049503</strain>
    </source>
</reference>
<organism evidence="1 2">
    <name type="scientific">Nonomuraea indica</name>
    <dbReference type="NCBI Taxonomy" id="1581193"/>
    <lineage>
        <taxon>Bacteria</taxon>
        <taxon>Bacillati</taxon>
        <taxon>Actinomycetota</taxon>
        <taxon>Actinomycetes</taxon>
        <taxon>Streptosporangiales</taxon>
        <taxon>Streptosporangiaceae</taxon>
        <taxon>Nonomuraea</taxon>
    </lineage>
</organism>
<protein>
    <submittedName>
        <fullName evidence="1">DUF6192 family protein</fullName>
    </submittedName>
</protein>
<dbReference type="EMBL" id="JBITMB010000005">
    <property type="protein sequence ID" value="MFI7443199.1"/>
    <property type="molecule type" value="Genomic_DNA"/>
</dbReference>
<comment type="caution">
    <text evidence="1">The sequence shown here is derived from an EMBL/GenBank/DDBJ whole genome shotgun (WGS) entry which is preliminary data.</text>
</comment>
<dbReference type="RefSeq" id="WP_397023292.1">
    <property type="nucleotide sequence ID" value="NZ_JBITMB010000005.1"/>
</dbReference>
<dbReference type="Pfam" id="PF19691">
    <property type="entry name" value="DUF6192"/>
    <property type="match status" value="1"/>
</dbReference>